<evidence type="ECO:0000256" key="1">
    <source>
        <dbReference type="SAM" id="Coils"/>
    </source>
</evidence>
<feature type="chain" id="PRO_5002812031" evidence="2">
    <location>
        <begin position="29"/>
        <end position="555"/>
    </location>
</feature>
<gene>
    <name evidence="3" type="primary">Dgri\GH11185</name>
    <name evidence="3" type="ORF">Dgri_GH11185</name>
</gene>
<feature type="signal peptide" evidence="2">
    <location>
        <begin position="1"/>
        <end position="28"/>
    </location>
</feature>
<dbReference type="HOGENOM" id="CLU_037359_0_0_1"/>
<dbReference type="InParanoid" id="B4JDH4"/>
<evidence type="ECO:0000256" key="2">
    <source>
        <dbReference type="SAM" id="SignalP"/>
    </source>
</evidence>
<proteinExistence type="predicted"/>
<dbReference type="Proteomes" id="UP000001070">
    <property type="component" value="Unassembled WGS sequence"/>
</dbReference>
<dbReference type="PANTHER" id="PTHR39960:SF1">
    <property type="entry name" value="LD34147P"/>
    <property type="match status" value="1"/>
</dbReference>
<dbReference type="SMR" id="B4JDH4"/>
<dbReference type="PhylomeDB" id="B4JDH4"/>
<evidence type="ECO:0000313" key="3">
    <source>
        <dbReference type="EMBL" id="EDW03344.1"/>
    </source>
</evidence>
<dbReference type="EMBL" id="CH916368">
    <property type="protein sequence ID" value="EDW03344.1"/>
    <property type="molecule type" value="Genomic_DNA"/>
</dbReference>
<dbReference type="STRING" id="7222.B4JDH4"/>
<name>B4JDH4_DROGR</name>
<keyword evidence="4" id="KW-1185">Reference proteome</keyword>
<keyword evidence="2" id="KW-0732">Signal</keyword>
<dbReference type="FunCoup" id="B4JDH4">
    <property type="interactions" value="132"/>
</dbReference>
<feature type="coiled-coil region" evidence="1">
    <location>
        <begin position="158"/>
        <end position="185"/>
    </location>
</feature>
<evidence type="ECO:0000313" key="4">
    <source>
        <dbReference type="Proteomes" id="UP000001070"/>
    </source>
</evidence>
<organism evidence="4">
    <name type="scientific">Drosophila grimshawi</name>
    <name type="common">Hawaiian fruit fly</name>
    <name type="synonym">Idiomyia grimshawi</name>
    <dbReference type="NCBI Taxonomy" id="7222"/>
    <lineage>
        <taxon>Eukaryota</taxon>
        <taxon>Metazoa</taxon>
        <taxon>Ecdysozoa</taxon>
        <taxon>Arthropoda</taxon>
        <taxon>Hexapoda</taxon>
        <taxon>Insecta</taxon>
        <taxon>Pterygota</taxon>
        <taxon>Neoptera</taxon>
        <taxon>Endopterygota</taxon>
        <taxon>Diptera</taxon>
        <taxon>Brachycera</taxon>
        <taxon>Muscomorpha</taxon>
        <taxon>Ephydroidea</taxon>
        <taxon>Drosophilidae</taxon>
        <taxon>Drosophila</taxon>
        <taxon>Hawaiian Drosophila</taxon>
    </lineage>
</organism>
<dbReference type="OMA" id="EMLGLMQ"/>
<protein>
    <submittedName>
        <fullName evidence="3">GH11185</fullName>
    </submittedName>
</protein>
<reference evidence="3 4" key="1">
    <citation type="journal article" date="2007" name="Nature">
        <title>Evolution of genes and genomes on the Drosophila phylogeny.</title>
        <authorList>
            <consortium name="Drosophila 12 Genomes Consortium"/>
            <person name="Clark A.G."/>
            <person name="Eisen M.B."/>
            <person name="Smith D.R."/>
            <person name="Bergman C.M."/>
            <person name="Oliver B."/>
            <person name="Markow T.A."/>
            <person name="Kaufman T.C."/>
            <person name="Kellis M."/>
            <person name="Gelbart W."/>
            <person name="Iyer V.N."/>
            <person name="Pollard D.A."/>
            <person name="Sackton T.B."/>
            <person name="Larracuente A.M."/>
            <person name="Singh N.D."/>
            <person name="Abad J.P."/>
            <person name="Abt D.N."/>
            <person name="Adryan B."/>
            <person name="Aguade M."/>
            <person name="Akashi H."/>
            <person name="Anderson W.W."/>
            <person name="Aquadro C.F."/>
            <person name="Ardell D.H."/>
            <person name="Arguello R."/>
            <person name="Artieri C.G."/>
            <person name="Barbash D.A."/>
            <person name="Barker D."/>
            <person name="Barsanti P."/>
            <person name="Batterham P."/>
            <person name="Batzoglou S."/>
            <person name="Begun D."/>
            <person name="Bhutkar A."/>
            <person name="Blanco E."/>
            <person name="Bosak S.A."/>
            <person name="Bradley R.K."/>
            <person name="Brand A.D."/>
            <person name="Brent M.R."/>
            <person name="Brooks A.N."/>
            <person name="Brown R.H."/>
            <person name="Butlin R.K."/>
            <person name="Caggese C."/>
            <person name="Calvi B.R."/>
            <person name="Bernardo de Carvalho A."/>
            <person name="Caspi A."/>
            <person name="Castrezana S."/>
            <person name="Celniker S.E."/>
            <person name="Chang J.L."/>
            <person name="Chapple C."/>
            <person name="Chatterji S."/>
            <person name="Chinwalla A."/>
            <person name="Civetta A."/>
            <person name="Clifton S.W."/>
            <person name="Comeron J.M."/>
            <person name="Costello J.C."/>
            <person name="Coyne J.A."/>
            <person name="Daub J."/>
            <person name="David R.G."/>
            <person name="Delcher A.L."/>
            <person name="Delehaunty K."/>
            <person name="Do C.B."/>
            <person name="Ebling H."/>
            <person name="Edwards K."/>
            <person name="Eickbush T."/>
            <person name="Evans J.D."/>
            <person name="Filipski A."/>
            <person name="Findeiss S."/>
            <person name="Freyhult E."/>
            <person name="Fulton L."/>
            <person name="Fulton R."/>
            <person name="Garcia A.C."/>
            <person name="Gardiner A."/>
            <person name="Garfield D.A."/>
            <person name="Garvin B.E."/>
            <person name="Gibson G."/>
            <person name="Gilbert D."/>
            <person name="Gnerre S."/>
            <person name="Godfrey J."/>
            <person name="Good R."/>
            <person name="Gotea V."/>
            <person name="Gravely B."/>
            <person name="Greenberg A.J."/>
            <person name="Griffiths-Jones S."/>
            <person name="Gross S."/>
            <person name="Guigo R."/>
            <person name="Gustafson E.A."/>
            <person name="Haerty W."/>
            <person name="Hahn M.W."/>
            <person name="Halligan D.L."/>
            <person name="Halpern A.L."/>
            <person name="Halter G.M."/>
            <person name="Han M.V."/>
            <person name="Heger A."/>
            <person name="Hillier L."/>
            <person name="Hinrichs A.S."/>
            <person name="Holmes I."/>
            <person name="Hoskins R.A."/>
            <person name="Hubisz M.J."/>
            <person name="Hultmark D."/>
            <person name="Huntley M.A."/>
            <person name="Jaffe D.B."/>
            <person name="Jagadeeshan S."/>
            <person name="Jeck W.R."/>
            <person name="Johnson J."/>
            <person name="Jones C.D."/>
            <person name="Jordan W.C."/>
            <person name="Karpen G.H."/>
            <person name="Kataoka E."/>
            <person name="Keightley P.D."/>
            <person name="Kheradpour P."/>
            <person name="Kirkness E.F."/>
            <person name="Koerich L.B."/>
            <person name="Kristiansen K."/>
            <person name="Kudrna D."/>
            <person name="Kulathinal R.J."/>
            <person name="Kumar S."/>
            <person name="Kwok R."/>
            <person name="Lander E."/>
            <person name="Langley C.H."/>
            <person name="Lapoint R."/>
            <person name="Lazzaro B.P."/>
            <person name="Lee S.J."/>
            <person name="Levesque L."/>
            <person name="Li R."/>
            <person name="Lin C.F."/>
            <person name="Lin M.F."/>
            <person name="Lindblad-Toh K."/>
            <person name="Llopart A."/>
            <person name="Long M."/>
            <person name="Low L."/>
            <person name="Lozovsky E."/>
            <person name="Lu J."/>
            <person name="Luo M."/>
            <person name="Machado C.A."/>
            <person name="Makalowski W."/>
            <person name="Marzo M."/>
            <person name="Matsuda M."/>
            <person name="Matzkin L."/>
            <person name="McAllister B."/>
            <person name="McBride C.S."/>
            <person name="McKernan B."/>
            <person name="McKernan K."/>
            <person name="Mendez-Lago M."/>
            <person name="Minx P."/>
            <person name="Mollenhauer M.U."/>
            <person name="Montooth K."/>
            <person name="Mount S.M."/>
            <person name="Mu X."/>
            <person name="Myers E."/>
            <person name="Negre B."/>
            <person name="Newfeld S."/>
            <person name="Nielsen R."/>
            <person name="Noor M.A."/>
            <person name="O'Grady P."/>
            <person name="Pachter L."/>
            <person name="Papaceit M."/>
            <person name="Parisi M.J."/>
            <person name="Parisi M."/>
            <person name="Parts L."/>
            <person name="Pedersen J.S."/>
            <person name="Pesole G."/>
            <person name="Phillippy A.M."/>
            <person name="Ponting C.P."/>
            <person name="Pop M."/>
            <person name="Porcelli D."/>
            <person name="Powell J.R."/>
            <person name="Prohaska S."/>
            <person name="Pruitt K."/>
            <person name="Puig M."/>
            <person name="Quesneville H."/>
            <person name="Ram K.R."/>
            <person name="Rand D."/>
            <person name="Rasmussen M.D."/>
            <person name="Reed L.K."/>
            <person name="Reenan R."/>
            <person name="Reily A."/>
            <person name="Remington K.A."/>
            <person name="Rieger T.T."/>
            <person name="Ritchie M.G."/>
            <person name="Robin C."/>
            <person name="Rogers Y.H."/>
            <person name="Rohde C."/>
            <person name="Rozas J."/>
            <person name="Rubenfield M.J."/>
            <person name="Ruiz A."/>
            <person name="Russo S."/>
            <person name="Salzberg S.L."/>
            <person name="Sanchez-Gracia A."/>
            <person name="Saranga D.J."/>
            <person name="Sato H."/>
            <person name="Schaeffer S.W."/>
            <person name="Schatz M.C."/>
            <person name="Schlenke T."/>
            <person name="Schwartz R."/>
            <person name="Segarra C."/>
            <person name="Singh R.S."/>
            <person name="Sirot L."/>
            <person name="Sirota M."/>
            <person name="Sisneros N.B."/>
            <person name="Smith C.D."/>
            <person name="Smith T.F."/>
            <person name="Spieth J."/>
            <person name="Stage D.E."/>
            <person name="Stark A."/>
            <person name="Stephan W."/>
            <person name="Strausberg R.L."/>
            <person name="Strempel S."/>
            <person name="Sturgill D."/>
            <person name="Sutton G."/>
            <person name="Sutton G.G."/>
            <person name="Tao W."/>
            <person name="Teichmann S."/>
            <person name="Tobari Y.N."/>
            <person name="Tomimura Y."/>
            <person name="Tsolas J.M."/>
            <person name="Valente V.L."/>
            <person name="Venter E."/>
            <person name="Venter J.C."/>
            <person name="Vicario S."/>
            <person name="Vieira F.G."/>
            <person name="Vilella A.J."/>
            <person name="Villasante A."/>
            <person name="Walenz B."/>
            <person name="Wang J."/>
            <person name="Wasserman M."/>
            <person name="Watts T."/>
            <person name="Wilson D."/>
            <person name="Wilson R.K."/>
            <person name="Wing R.A."/>
            <person name="Wolfner M.F."/>
            <person name="Wong A."/>
            <person name="Wong G.K."/>
            <person name="Wu C.I."/>
            <person name="Wu G."/>
            <person name="Yamamoto D."/>
            <person name="Yang H.P."/>
            <person name="Yang S.P."/>
            <person name="Yorke J.A."/>
            <person name="Yoshida K."/>
            <person name="Zdobnov E."/>
            <person name="Zhang P."/>
            <person name="Zhang Y."/>
            <person name="Zimin A.V."/>
            <person name="Baldwin J."/>
            <person name="Abdouelleil A."/>
            <person name="Abdulkadir J."/>
            <person name="Abebe A."/>
            <person name="Abera B."/>
            <person name="Abreu J."/>
            <person name="Acer S.C."/>
            <person name="Aftuck L."/>
            <person name="Alexander A."/>
            <person name="An P."/>
            <person name="Anderson E."/>
            <person name="Anderson S."/>
            <person name="Arachi H."/>
            <person name="Azer M."/>
            <person name="Bachantsang P."/>
            <person name="Barry A."/>
            <person name="Bayul T."/>
            <person name="Berlin A."/>
            <person name="Bessette D."/>
            <person name="Bloom T."/>
            <person name="Blye J."/>
            <person name="Boguslavskiy L."/>
            <person name="Bonnet C."/>
            <person name="Boukhgalter B."/>
            <person name="Bourzgui I."/>
            <person name="Brown A."/>
            <person name="Cahill P."/>
            <person name="Channer S."/>
            <person name="Cheshatsang Y."/>
            <person name="Chuda L."/>
            <person name="Citroen M."/>
            <person name="Collymore A."/>
            <person name="Cooke P."/>
            <person name="Costello M."/>
            <person name="D'Aco K."/>
            <person name="Daza R."/>
            <person name="De Haan G."/>
            <person name="DeGray S."/>
            <person name="DeMaso C."/>
            <person name="Dhargay N."/>
            <person name="Dooley K."/>
            <person name="Dooley E."/>
            <person name="Doricent M."/>
            <person name="Dorje P."/>
            <person name="Dorjee K."/>
            <person name="Dupes A."/>
            <person name="Elong R."/>
            <person name="Falk J."/>
            <person name="Farina A."/>
            <person name="Faro S."/>
            <person name="Ferguson D."/>
            <person name="Fisher S."/>
            <person name="Foley C.D."/>
            <person name="Franke A."/>
            <person name="Friedrich D."/>
            <person name="Gadbois L."/>
            <person name="Gearin G."/>
            <person name="Gearin C.R."/>
            <person name="Giannoukos G."/>
            <person name="Goode T."/>
            <person name="Graham J."/>
            <person name="Grandbois E."/>
            <person name="Grewal S."/>
            <person name="Gyaltsen K."/>
            <person name="Hafez N."/>
            <person name="Hagos B."/>
            <person name="Hall J."/>
            <person name="Henson C."/>
            <person name="Hollinger A."/>
            <person name="Honan T."/>
            <person name="Huard M.D."/>
            <person name="Hughes L."/>
            <person name="Hurhula B."/>
            <person name="Husby M.E."/>
            <person name="Kamat A."/>
            <person name="Kanga B."/>
            <person name="Kashin S."/>
            <person name="Khazanovich D."/>
            <person name="Kisner P."/>
            <person name="Lance K."/>
            <person name="Lara M."/>
            <person name="Lee W."/>
            <person name="Lennon N."/>
            <person name="Letendre F."/>
            <person name="LeVine R."/>
            <person name="Lipovsky A."/>
            <person name="Liu X."/>
            <person name="Liu J."/>
            <person name="Liu S."/>
            <person name="Lokyitsang T."/>
            <person name="Lokyitsang Y."/>
            <person name="Lubonja R."/>
            <person name="Lui A."/>
            <person name="MacDonald P."/>
            <person name="Magnisalis V."/>
            <person name="Maru K."/>
            <person name="Matthews C."/>
            <person name="McCusker W."/>
            <person name="McDonough S."/>
            <person name="Mehta T."/>
            <person name="Meldrim J."/>
            <person name="Meneus L."/>
            <person name="Mihai O."/>
            <person name="Mihalev A."/>
            <person name="Mihova T."/>
            <person name="Mittelman R."/>
            <person name="Mlenga V."/>
            <person name="Montmayeur A."/>
            <person name="Mulrain L."/>
            <person name="Navidi A."/>
            <person name="Naylor J."/>
            <person name="Negash T."/>
            <person name="Nguyen T."/>
            <person name="Nguyen N."/>
            <person name="Nicol R."/>
            <person name="Norbu C."/>
            <person name="Norbu N."/>
            <person name="Novod N."/>
            <person name="O'Neill B."/>
            <person name="Osman S."/>
            <person name="Markiewicz E."/>
            <person name="Oyono O.L."/>
            <person name="Patti C."/>
            <person name="Phunkhang P."/>
            <person name="Pierre F."/>
            <person name="Priest M."/>
            <person name="Raghuraman S."/>
            <person name="Rege F."/>
            <person name="Reyes R."/>
            <person name="Rise C."/>
            <person name="Rogov P."/>
            <person name="Ross K."/>
            <person name="Ryan E."/>
            <person name="Settipalli S."/>
            <person name="Shea T."/>
            <person name="Sherpa N."/>
            <person name="Shi L."/>
            <person name="Shih D."/>
            <person name="Sparrow T."/>
            <person name="Spaulding J."/>
            <person name="Stalker J."/>
            <person name="Stange-Thomann N."/>
            <person name="Stavropoulos S."/>
            <person name="Stone C."/>
            <person name="Strader C."/>
            <person name="Tesfaye S."/>
            <person name="Thomson T."/>
            <person name="Thoulutsang Y."/>
            <person name="Thoulutsang D."/>
            <person name="Topham K."/>
            <person name="Topping I."/>
            <person name="Tsamla T."/>
            <person name="Vassiliev H."/>
            <person name="Vo A."/>
            <person name="Wangchuk T."/>
            <person name="Wangdi T."/>
            <person name="Weiand M."/>
            <person name="Wilkinson J."/>
            <person name="Wilson A."/>
            <person name="Yadav S."/>
            <person name="Young G."/>
            <person name="Yu Q."/>
            <person name="Zembek L."/>
            <person name="Zhong D."/>
            <person name="Zimmer A."/>
            <person name="Zwirko Z."/>
            <person name="Jaffe D.B."/>
            <person name="Alvarez P."/>
            <person name="Brockman W."/>
            <person name="Butler J."/>
            <person name="Chin C."/>
            <person name="Gnerre S."/>
            <person name="Grabherr M."/>
            <person name="Kleber M."/>
            <person name="Mauceli E."/>
            <person name="MacCallum I."/>
        </authorList>
    </citation>
    <scope>NUCLEOTIDE SEQUENCE [LARGE SCALE GENOMIC DNA]</scope>
    <source>
        <strain evidence="4">Tucson 15287-2541.00</strain>
    </source>
</reference>
<dbReference type="eggNOG" id="ENOG502RHTR">
    <property type="taxonomic scope" value="Eukaryota"/>
</dbReference>
<dbReference type="PANTHER" id="PTHR39960">
    <property type="entry name" value="LD34147P"/>
    <property type="match status" value="1"/>
</dbReference>
<dbReference type="AlphaFoldDB" id="B4JDH4"/>
<keyword evidence="1" id="KW-0175">Coiled coil</keyword>
<accession>B4JDH4</accession>
<sequence length="555" mass="62378">MANAAHQSIALVFLALIGLGLWQTSVEASVTNEDLSGTLKSLIYSYNQLDNKLERHEHRERALGELMKKAMQALQKGQKSLEPINGIFGRLDERVSQIETMLITQEEKYNAQTDKINQAMDHMFKWMRENDECFKQPKAIAAPAPTPAPAPALPNAFVQEQQQINKQLLDELKQLSTSVAKLLDSNKQSAQQTQESFERMPKADMLLTQIEKKLQEHTAVTTTVAPPKNDEFELQLMERLGALSTDVAQLRNAPPTAPPEPLGLNEKDRAYIQELNNETLNALAALKTESLSAQETALRQTTEHLQQTEANVQADLKLLSVDINLLNQLYNEINASHSKLNDGFDALGTFNGIMMNNSEAVQDTQRKVEFGTLQIVQKVSQLLEQQVAELTGLVKTRFNELGDLVVTTQQEDNRNISGLLDTALEQVWHRIDIMASEIRESREMLGLMEAGQVGYVNSTFSAMLSLTNKVEETKKYMMDMDGNLNFLLGRLSLMSSEFANIKKGLADSLNDLRNSFQMIHERMPSSGPNNNNIEKNKYLTDVNLLSKRHTQPERE</sequence>
<dbReference type="OrthoDB" id="8190635at2759"/>
<dbReference type="GO" id="GO:0005886">
    <property type="term" value="C:plasma membrane"/>
    <property type="evidence" value="ECO:0007669"/>
    <property type="project" value="TreeGrafter"/>
</dbReference>